<feature type="transmembrane region" description="Helical" evidence="1">
    <location>
        <begin position="707"/>
        <end position="728"/>
    </location>
</feature>
<evidence type="ECO:0000313" key="2">
    <source>
        <dbReference type="EMBL" id="KAL2608106.1"/>
    </source>
</evidence>
<protein>
    <recommendedName>
        <fullName evidence="4">Glycosylphosphatidylinositol anchor attachment 1 protein</fullName>
    </recommendedName>
</protein>
<dbReference type="InterPro" id="IPR007246">
    <property type="entry name" value="Gaa1"/>
</dbReference>
<dbReference type="PANTHER" id="PTHR13304">
    <property type="entry name" value="GLYCOSYLPHOSPHATIDYLINOSITOL ANCHOR ATTACHMENT 1 PROTEIN"/>
    <property type="match status" value="1"/>
</dbReference>
<feature type="transmembrane region" description="Helical" evidence="1">
    <location>
        <begin position="28"/>
        <end position="50"/>
    </location>
</feature>
<comment type="caution">
    <text evidence="2">The sequence shown here is derived from an EMBL/GenBank/DDBJ whole genome shotgun (WGS) entry which is preliminary data.</text>
</comment>
<feature type="transmembrane region" description="Helical" evidence="1">
    <location>
        <begin position="559"/>
        <end position="579"/>
    </location>
</feature>
<feature type="transmembrane region" description="Helical" evidence="1">
    <location>
        <begin position="470"/>
        <end position="489"/>
    </location>
</feature>
<organism evidence="2 3">
    <name type="scientific">Riccia fluitans</name>
    <dbReference type="NCBI Taxonomy" id="41844"/>
    <lineage>
        <taxon>Eukaryota</taxon>
        <taxon>Viridiplantae</taxon>
        <taxon>Streptophyta</taxon>
        <taxon>Embryophyta</taxon>
        <taxon>Marchantiophyta</taxon>
        <taxon>Marchantiopsida</taxon>
        <taxon>Marchantiidae</taxon>
        <taxon>Marchantiales</taxon>
        <taxon>Ricciaceae</taxon>
        <taxon>Riccia</taxon>
    </lineage>
</organism>
<dbReference type="EMBL" id="JBHFFA010000008">
    <property type="protein sequence ID" value="KAL2608106.1"/>
    <property type="molecule type" value="Genomic_DNA"/>
</dbReference>
<dbReference type="Pfam" id="PF04114">
    <property type="entry name" value="Gaa1"/>
    <property type="match status" value="1"/>
</dbReference>
<feature type="transmembrane region" description="Helical" evidence="1">
    <location>
        <begin position="653"/>
        <end position="679"/>
    </location>
</feature>
<evidence type="ECO:0000256" key="1">
    <source>
        <dbReference type="SAM" id="Phobius"/>
    </source>
</evidence>
<keyword evidence="1" id="KW-0472">Membrane</keyword>
<dbReference type="AlphaFoldDB" id="A0ABD1XGN4"/>
<keyword evidence="3" id="KW-1185">Reference proteome</keyword>
<reference evidence="2 3" key="1">
    <citation type="submission" date="2024-09" db="EMBL/GenBank/DDBJ databases">
        <title>Chromosome-scale assembly of Riccia fluitans.</title>
        <authorList>
            <person name="Paukszto L."/>
            <person name="Sawicki J."/>
            <person name="Karawczyk K."/>
            <person name="Piernik-Szablinska J."/>
            <person name="Szczecinska M."/>
            <person name="Mazdziarz M."/>
        </authorList>
    </citation>
    <scope>NUCLEOTIDE SEQUENCE [LARGE SCALE GENOMIC DNA]</scope>
    <source>
        <strain evidence="2">Rf_01</strain>
        <tissue evidence="2">Aerial parts of the thallus</tissue>
    </source>
</reference>
<feature type="transmembrane region" description="Helical" evidence="1">
    <location>
        <begin position="526"/>
        <end position="547"/>
    </location>
</feature>
<proteinExistence type="predicted"/>
<keyword evidence="1" id="KW-0812">Transmembrane</keyword>
<gene>
    <name evidence="2" type="ORF">R1flu_026679</name>
</gene>
<feature type="transmembrane region" description="Helical" evidence="1">
    <location>
        <begin position="619"/>
        <end position="641"/>
    </location>
</feature>
<accession>A0ABD1XGN4</accession>
<keyword evidence="1" id="KW-1133">Transmembrane helix</keyword>
<evidence type="ECO:0008006" key="4">
    <source>
        <dbReference type="Google" id="ProtNLM"/>
    </source>
</evidence>
<sequence>MESETVEEKVEKVVTLKPRPLVRLGRQLILHVNSISFLCYVAGVVGILLLPFLGNNTYISENALMPGSAQSAFNNFDSIYARSSAEELLELVSQSPDVQRSVSRWIIREMLGVGADCYIHPFSPPASAYFSTRFPRSSGHFKWNTANSSLGYDQGKQTSSGVNMVGIIRAPQAEGNEAVVLVTPYDPDAFEQENALTLGMGAALFKKLSQALWLARDIVWLVADGKYGAYPAVASWLKEYHSPSISQMSTYEKTTLDWLEKILSQEDSRSFEEEVDSQTLGDFKRAGTIAAGLVYELNLGLRQGGKDTFTVWAEGPNGQMPNLDFINIANSIAVYREGLQLRLETVHGIKNWAWLRAAGIFLEEIGKYAKSVNPSWNFGLPAASYVDNMATLFSSMFFQVIGLPTGAHGAFRDYQIDAITLQFTVTNNGQDYLIARIGRLLEGVLRSVNNLLEKWHQSFFLYFLSSSNKYISVGIYMIPFGLLLLGLPLQAAALCNPVKQTTAGAKDSTPSSSKTSSDSSGCWLEALVLVGAVHLWAFFATLALFLVSNMDSAAETKPLTCFVIVGLSLMVVFLVQKILTASLNDESNGNGHNQNWASVKALTIGITCIDLAVMSTVNFPVALIGALALVPMCIGVFPIEYTWKYGQSQGRSALGIAALAVGTLWTLAVSPFGALVMILSSYGHLLDITPTNVWNFAESLLEWRSALLPYLLVIHLPCAVLCSHILLLRLPSQRR</sequence>
<dbReference type="Proteomes" id="UP001605036">
    <property type="component" value="Unassembled WGS sequence"/>
</dbReference>
<evidence type="ECO:0000313" key="3">
    <source>
        <dbReference type="Proteomes" id="UP001605036"/>
    </source>
</evidence>
<dbReference type="PIRSF" id="PIRSF036762">
    <property type="entry name" value="GAA1"/>
    <property type="match status" value="1"/>
</dbReference>
<dbReference type="PANTHER" id="PTHR13304:SF0">
    <property type="entry name" value="GLYCOSYLPHOSPHATIDYLINOSITOL ANCHOR ATTACHMENT 1 PROTEIN"/>
    <property type="match status" value="1"/>
</dbReference>
<name>A0ABD1XGN4_9MARC</name>